<dbReference type="Pfam" id="PF16488">
    <property type="entry name" value="ArgoL2"/>
    <property type="match status" value="1"/>
</dbReference>
<gene>
    <name evidence="8" type="ORF">M569_03550</name>
</gene>
<evidence type="ECO:0000313" key="8">
    <source>
        <dbReference type="EMBL" id="EPS71209.1"/>
    </source>
</evidence>
<evidence type="ECO:0000256" key="5">
    <source>
        <dbReference type="ARBA" id="ARBA00023158"/>
    </source>
</evidence>
<dbReference type="InterPro" id="IPR003100">
    <property type="entry name" value="PAZ_dom"/>
</dbReference>
<dbReference type="SMART" id="SM01163">
    <property type="entry name" value="DUF1785"/>
    <property type="match status" value="1"/>
</dbReference>
<evidence type="ECO:0000256" key="2">
    <source>
        <dbReference type="ARBA" id="ARBA00022491"/>
    </source>
</evidence>
<dbReference type="AlphaFoldDB" id="S8CV12"/>
<keyword evidence="4" id="KW-0694">RNA-binding</keyword>
<dbReference type="CDD" id="cd02846">
    <property type="entry name" value="PAZ_argonaute_like"/>
    <property type="match status" value="1"/>
</dbReference>
<comment type="similarity">
    <text evidence="1">Belongs to the argonaute family. Ago subfamily.</text>
</comment>
<reference evidence="8 9" key="1">
    <citation type="journal article" date="2013" name="BMC Genomics">
        <title>The miniature genome of a carnivorous plant Genlisea aurea contains a low number of genes and short non-coding sequences.</title>
        <authorList>
            <person name="Leushkin E.V."/>
            <person name="Sutormin R.A."/>
            <person name="Nabieva E.R."/>
            <person name="Penin A.A."/>
            <person name="Kondrashov A.S."/>
            <person name="Logacheva M.D."/>
        </authorList>
    </citation>
    <scope>NUCLEOTIDE SEQUENCE [LARGE SCALE GENOMIC DNA]</scope>
</reference>
<dbReference type="InterPro" id="IPR032472">
    <property type="entry name" value="ArgoL2"/>
</dbReference>
<dbReference type="Pfam" id="PF02170">
    <property type="entry name" value="PAZ"/>
    <property type="match status" value="1"/>
</dbReference>
<keyword evidence="6" id="KW-0687">Ribonucleoprotein</keyword>
<comment type="caution">
    <text evidence="8">The sequence shown here is derived from an EMBL/GenBank/DDBJ whole genome shotgun (WGS) entry which is preliminary data.</text>
</comment>
<proteinExistence type="inferred from homology"/>
<sequence length="428" mass="47734">MEEGTEISNRPLSSRPGFGTSGNRVSLVSNHFKVSLRNTGKTFYQYQVSITYDDNRSVESELVRRKVIDKLCQIYSTELSGEVVIYDGGKSLYSVGPLRLNNSGFTVVLERSIARRSMSSSDSKRSKFSLQSTTFMVSISYAAKIPLQCINVSLQGSELNKVQDFTRVLNTLLRQQAAKRGCLLVRQSCFDNDSKQFTDIGGGATAIKGLHSSFYPTLDGLTLNIDVSTTMIVTPGPVIDFLLASQNVKEAHFIDWVKAKKILKNLRIKAEHTNMEFKVLGLSDKPCYQQTFSLKAKSAGIAVDGEELEITVYDYFAKHHNIELRSSAPMPCLDVGKPKKSVYLPIELCSVLPAQRYKRPLSTLQRQALVEKSRQRPPERVQIITDAVRNCCYDEDPILVACDVSIEKHLAQVDGRVLNAPKVLTIFS</sequence>
<dbReference type="Pfam" id="PF08699">
    <property type="entry name" value="ArgoL1"/>
    <property type="match status" value="1"/>
</dbReference>
<evidence type="ECO:0000313" key="9">
    <source>
        <dbReference type="Proteomes" id="UP000015453"/>
    </source>
</evidence>
<dbReference type="GO" id="GO:1990904">
    <property type="term" value="C:ribonucleoprotein complex"/>
    <property type="evidence" value="ECO:0007669"/>
    <property type="project" value="UniProtKB-KW"/>
</dbReference>
<evidence type="ECO:0000256" key="4">
    <source>
        <dbReference type="ARBA" id="ARBA00022884"/>
    </source>
</evidence>
<dbReference type="GO" id="GO:0006417">
    <property type="term" value="P:regulation of translation"/>
    <property type="evidence" value="ECO:0007669"/>
    <property type="project" value="UniProtKB-KW"/>
</dbReference>
<dbReference type="EMBL" id="AUSU01001351">
    <property type="protein sequence ID" value="EPS71209.1"/>
    <property type="molecule type" value="Genomic_DNA"/>
</dbReference>
<dbReference type="SUPFAM" id="SSF101690">
    <property type="entry name" value="PAZ domain"/>
    <property type="match status" value="1"/>
</dbReference>
<keyword evidence="3" id="KW-0810">Translation regulation</keyword>
<keyword evidence="2" id="KW-0678">Repressor</keyword>
<keyword evidence="9" id="KW-1185">Reference proteome</keyword>
<dbReference type="PANTHER" id="PTHR22891">
    <property type="entry name" value="EUKARYOTIC TRANSLATION INITIATION FACTOR 2C"/>
    <property type="match status" value="1"/>
</dbReference>
<organism evidence="8 9">
    <name type="scientific">Genlisea aurea</name>
    <dbReference type="NCBI Taxonomy" id="192259"/>
    <lineage>
        <taxon>Eukaryota</taxon>
        <taxon>Viridiplantae</taxon>
        <taxon>Streptophyta</taxon>
        <taxon>Embryophyta</taxon>
        <taxon>Tracheophyta</taxon>
        <taxon>Spermatophyta</taxon>
        <taxon>Magnoliopsida</taxon>
        <taxon>eudicotyledons</taxon>
        <taxon>Gunneridae</taxon>
        <taxon>Pentapetalae</taxon>
        <taxon>asterids</taxon>
        <taxon>lamiids</taxon>
        <taxon>Lamiales</taxon>
        <taxon>Lentibulariaceae</taxon>
        <taxon>Genlisea</taxon>
    </lineage>
</organism>
<feature type="domain" description="PAZ" evidence="7">
    <location>
        <begin position="237"/>
        <end position="353"/>
    </location>
</feature>
<dbReference type="Proteomes" id="UP000015453">
    <property type="component" value="Unassembled WGS sequence"/>
</dbReference>
<name>S8CV12_9LAMI</name>
<accession>S8CV12</accession>
<dbReference type="FunFam" id="2.170.260.10:FF:000008">
    <property type="entry name" value="Protein argonaute 7"/>
    <property type="match status" value="1"/>
</dbReference>
<protein>
    <recommendedName>
        <fullName evidence="7">PAZ domain-containing protein</fullName>
    </recommendedName>
</protein>
<dbReference type="GO" id="GO:0003723">
    <property type="term" value="F:RNA binding"/>
    <property type="evidence" value="ECO:0007669"/>
    <property type="project" value="UniProtKB-KW"/>
</dbReference>
<evidence type="ECO:0000259" key="7">
    <source>
        <dbReference type="PROSITE" id="PS50821"/>
    </source>
</evidence>
<keyword evidence="5" id="KW-0943">RNA-mediated gene silencing</keyword>
<dbReference type="GO" id="GO:0051607">
    <property type="term" value="P:defense response to virus"/>
    <property type="evidence" value="ECO:0007669"/>
    <property type="project" value="UniProtKB-ARBA"/>
</dbReference>
<dbReference type="OrthoDB" id="10252740at2759"/>
<dbReference type="PROSITE" id="PS50821">
    <property type="entry name" value="PAZ"/>
    <property type="match status" value="1"/>
</dbReference>
<dbReference type="InterPro" id="IPR014811">
    <property type="entry name" value="ArgoL1"/>
</dbReference>
<dbReference type="GO" id="GO:0031047">
    <property type="term" value="P:regulatory ncRNA-mediated gene silencing"/>
    <property type="evidence" value="ECO:0007669"/>
    <property type="project" value="UniProtKB-KW"/>
</dbReference>
<dbReference type="Gene3D" id="2.170.260.10">
    <property type="entry name" value="paz domain"/>
    <property type="match status" value="1"/>
</dbReference>
<evidence type="ECO:0000256" key="1">
    <source>
        <dbReference type="ARBA" id="ARBA00008201"/>
    </source>
</evidence>
<evidence type="ECO:0000256" key="6">
    <source>
        <dbReference type="ARBA" id="ARBA00023274"/>
    </source>
</evidence>
<dbReference type="InterPro" id="IPR036085">
    <property type="entry name" value="PAZ_dom_sf"/>
</dbReference>
<dbReference type="InterPro" id="IPR032474">
    <property type="entry name" value="Argonaute_N"/>
</dbReference>
<evidence type="ECO:0000256" key="3">
    <source>
        <dbReference type="ARBA" id="ARBA00022845"/>
    </source>
</evidence>
<dbReference type="Pfam" id="PF16486">
    <property type="entry name" value="ArgoN"/>
    <property type="match status" value="1"/>
</dbReference>